<protein>
    <recommendedName>
        <fullName evidence="12">Cytochrome P450</fullName>
    </recommendedName>
</protein>
<name>A0A0C3QEL4_9AGAM</name>
<keyword evidence="8" id="KW-0503">Monooxygenase</keyword>
<evidence type="ECO:0000256" key="2">
    <source>
        <dbReference type="ARBA" id="ARBA00005179"/>
    </source>
</evidence>
<organism evidence="10 11">
    <name type="scientific">Tulasnella calospora MUT 4182</name>
    <dbReference type="NCBI Taxonomy" id="1051891"/>
    <lineage>
        <taxon>Eukaryota</taxon>
        <taxon>Fungi</taxon>
        <taxon>Dikarya</taxon>
        <taxon>Basidiomycota</taxon>
        <taxon>Agaricomycotina</taxon>
        <taxon>Agaricomycetes</taxon>
        <taxon>Cantharellales</taxon>
        <taxon>Tulasnellaceae</taxon>
        <taxon>Tulasnella</taxon>
    </lineage>
</organism>
<dbReference type="GO" id="GO:0020037">
    <property type="term" value="F:heme binding"/>
    <property type="evidence" value="ECO:0007669"/>
    <property type="project" value="InterPro"/>
</dbReference>
<dbReference type="InterPro" id="IPR002401">
    <property type="entry name" value="Cyt_P450_E_grp-I"/>
</dbReference>
<dbReference type="PANTHER" id="PTHR46300">
    <property type="entry name" value="P450, PUTATIVE (EUROFUNG)-RELATED-RELATED"/>
    <property type="match status" value="1"/>
</dbReference>
<evidence type="ECO:0000256" key="1">
    <source>
        <dbReference type="ARBA" id="ARBA00001971"/>
    </source>
</evidence>
<dbReference type="EMBL" id="KN822980">
    <property type="protein sequence ID" value="KIO29660.1"/>
    <property type="molecule type" value="Genomic_DNA"/>
</dbReference>
<evidence type="ECO:0008006" key="12">
    <source>
        <dbReference type="Google" id="ProtNLM"/>
    </source>
</evidence>
<keyword evidence="6" id="KW-0560">Oxidoreductase</keyword>
<dbReference type="Pfam" id="PF00067">
    <property type="entry name" value="p450"/>
    <property type="match status" value="1"/>
</dbReference>
<dbReference type="SUPFAM" id="SSF48264">
    <property type="entry name" value="Cytochrome P450"/>
    <property type="match status" value="1"/>
</dbReference>
<dbReference type="Gene3D" id="1.10.630.10">
    <property type="entry name" value="Cytochrome P450"/>
    <property type="match status" value="1"/>
</dbReference>
<dbReference type="GO" id="GO:0016705">
    <property type="term" value="F:oxidoreductase activity, acting on paired donors, with incorporation or reduction of molecular oxygen"/>
    <property type="evidence" value="ECO:0007669"/>
    <property type="project" value="InterPro"/>
</dbReference>
<dbReference type="InterPro" id="IPR050364">
    <property type="entry name" value="Cytochrome_P450_fung"/>
</dbReference>
<evidence type="ECO:0000313" key="10">
    <source>
        <dbReference type="EMBL" id="KIO29660.1"/>
    </source>
</evidence>
<evidence type="ECO:0000256" key="4">
    <source>
        <dbReference type="ARBA" id="ARBA00022617"/>
    </source>
</evidence>
<comment type="similarity">
    <text evidence="3">Belongs to the cytochrome P450 family.</text>
</comment>
<evidence type="ECO:0000256" key="8">
    <source>
        <dbReference type="ARBA" id="ARBA00023033"/>
    </source>
</evidence>
<reference evidence="11" key="2">
    <citation type="submission" date="2015-01" db="EMBL/GenBank/DDBJ databases">
        <title>Evolutionary Origins and Diversification of the Mycorrhizal Mutualists.</title>
        <authorList>
            <consortium name="DOE Joint Genome Institute"/>
            <consortium name="Mycorrhizal Genomics Consortium"/>
            <person name="Kohler A."/>
            <person name="Kuo A."/>
            <person name="Nagy L.G."/>
            <person name="Floudas D."/>
            <person name="Copeland A."/>
            <person name="Barry K.W."/>
            <person name="Cichocki N."/>
            <person name="Veneault-Fourrey C."/>
            <person name="LaButti K."/>
            <person name="Lindquist E.A."/>
            <person name="Lipzen A."/>
            <person name="Lundell T."/>
            <person name="Morin E."/>
            <person name="Murat C."/>
            <person name="Riley R."/>
            <person name="Ohm R."/>
            <person name="Sun H."/>
            <person name="Tunlid A."/>
            <person name="Henrissat B."/>
            <person name="Grigoriev I.V."/>
            <person name="Hibbett D.S."/>
            <person name="Martin F."/>
        </authorList>
    </citation>
    <scope>NUCLEOTIDE SEQUENCE [LARGE SCALE GENOMIC DNA]</scope>
    <source>
        <strain evidence="11">MUT 4182</strain>
    </source>
</reference>
<dbReference type="AlphaFoldDB" id="A0A0C3QEL4"/>
<keyword evidence="5" id="KW-0479">Metal-binding</keyword>
<dbReference type="InterPro" id="IPR036396">
    <property type="entry name" value="Cyt_P450_sf"/>
</dbReference>
<dbReference type="GO" id="GO:0005506">
    <property type="term" value="F:iron ion binding"/>
    <property type="evidence" value="ECO:0007669"/>
    <property type="project" value="InterPro"/>
</dbReference>
<evidence type="ECO:0000256" key="9">
    <source>
        <dbReference type="SAM" id="Phobius"/>
    </source>
</evidence>
<dbReference type="PANTHER" id="PTHR46300:SF7">
    <property type="entry name" value="P450, PUTATIVE (EUROFUNG)-RELATED"/>
    <property type="match status" value="1"/>
</dbReference>
<dbReference type="Proteomes" id="UP000054248">
    <property type="component" value="Unassembled WGS sequence"/>
</dbReference>
<keyword evidence="4" id="KW-0349">Heme</keyword>
<feature type="transmembrane region" description="Helical" evidence="9">
    <location>
        <begin position="12"/>
        <end position="31"/>
    </location>
</feature>
<keyword evidence="7" id="KW-0408">Iron</keyword>
<gene>
    <name evidence="10" type="ORF">M407DRAFT_21247</name>
</gene>
<keyword evidence="9" id="KW-0472">Membrane</keyword>
<evidence type="ECO:0000256" key="3">
    <source>
        <dbReference type="ARBA" id="ARBA00010617"/>
    </source>
</evidence>
<keyword evidence="9" id="KW-1133">Transmembrane helix</keyword>
<comment type="cofactor">
    <cofactor evidence="1">
        <name>heme</name>
        <dbReference type="ChEBI" id="CHEBI:30413"/>
    </cofactor>
</comment>
<sequence>MSSITLSQMDSLHVVLGAGTVAALSILSYYMTVKRQSNRPPGPRPLPVIGNILDMPRSRYALGWAELGQKYGPVVWLAVPGQKFLILNSIEAARELLEKRGSNYVDRPKWVMAGELMGLGSLTPLSRFNAAWRKHRLLLKHSLSQTVVKKDYSTRLTRKAHQYLNCLLTQPEDFLVDLGRVVAENIVELTYGRRIDDKGRDLVELNFYAMAISLRGMQGYIVDMLPALLEREVQYLPSWLPWMNFKRDAAKWRAEVDEIKQSTLEFAKSSLASR</sequence>
<dbReference type="PRINTS" id="PR00463">
    <property type="entry name" value="EP450I"/>
</dbReference>
<dbReference type="GO" id="GO:0004497">
    <property type="term" value="F:monooxygenase activity"/>
    <property type="evidence" value="ECO:0007669"/>
    <property type="project" value="UniProtKB-KW"/>
</dbReference>
<dbReference type="InterPro" id="IPR001128">
    <property type="entry name" value="Cyt_P450"/>
</dbReference>
<evidence type="ECO:0000256" key="6">
    <source>
        <dbReference type="ARBA" id="ARBA00023002"/>
    </source>
</evidence>
<reference evidence="10 11" key="1">
    <citation type="submission" date="2014-04" db="EMBL/GenBank/DDBJ databases">
        <authorList>
            <consortium name="DOE Joint Genome Institute"/>
            <person name="Kuo A."/>
            <person name="Girlanda M."/>
            <person name="Perotto S."/>
            <person name="Kohler A."/>
            <person name="Nagy L.G."/>
            <person name="Floudas D."/>
            <person name="Copeland A."/>
            <person name="Barry K.W."/>
            <person name="Cichocki N."/>
            <person name="Veneault-Fourrey C."/>
            <person name="LaButti K."/>
            <person name="Lindquist E.A."/>
            <person name="Lipzen A."/>
            <person name="Lundell T."/>
            <person name="Morin E."/>
            <person name="Murat C."/>
            <person name="Sun H."/>
            <person name="Tunlid A."/>
            <person name="Henrissat B."/>
            <person name="Grigoriev I.V."/>
            <person name="Hibbett D.S."/>
            <person name="Martin F."/>
            <person name="Nordberg H.P."/>
            <person name="Cantor M.N."/>
            <person name="Hua S.X."/>
        </authorList>
    </citation>
    <scope>NUCLEOTIDE SEQUENCE [LARGE SCALE GENOMIC DNA]</scope>
    <source>
        <strain evidence="10 11">MUT 4182</strain>
    </source>
</reference>
<keyword evidence="9" id="KW-0812">Transmembrane</keyword>
<proteinExistence type="inferred from homology"/>
<dbReference type="HOGENOM" id="CLU_001570_2_2_1"/>
<dbReference type="OrthoDB" id="2789670at2759"/>
<evidence type="ECO:0000313" key="11">
    <source>
        <dbReference type="Proteomes" id="UP000054248"/>
    </source>
</evidence>
<evidence type="ECO:0000256" key="7">
    <source>
        <dbReference type="ARBA" id="ARBA00023004"/>
    </source>
</evidence>
<evidence type="ECO:0000256" key="5">
    <source>
        <dbReference type="ARBA" id="ARBA00022723"/>
    </source>
</evidence>
<accession>A0A0C3QEL4</accession>
<dbReference type="STRING" id="1051891.A0A0C3QEL4"/>
<keyword evidence="11" id="KW-1185">Reference proteome</keyword>
<comment type="pathway">
    <text evidence="2">Secondary metabolite biosynthesis.</text>
</comment>